<dbReference type="EMBL" id="QEAM01000019">
    <property type="protein sequence ID" value="TPX50337.1"/>
    <property type="molecule type" value="Genomic_DNA"/>
</dbReference>
<dbReference type="EC" id="3.1.2.22" evidence="2"/>
<dbReference type="OrthoDB" id="408373at2759"/>
<dbReference type="GO" id="GO:0008474">
    <property type="term" value="F:palmitoyl-(protein) hydrolase activity"/>
    <property type="evidence" value="ECO:0007669"/>
    <property type="project" value="UniProtKB-EC"/>
</dbReference>
<comment type="subcellular location">
    <subcellularLocation>
        <location evidence="1">Mitochondrion</location>
    </subcellularLocation>
</comment>
<evidence type="ECO:0000256" key="3">
    <source>
        <dbReference type="ARBA" id="ARBA00022801"/>
    </source>
</evidence>
<evidence type="ECO:0000313" key="16">
    <source>
        <dbReference type="EMBL" id="TPX50337.1"/>
    </source>
</evidence>
<dbReference type="GO" id="GO:0102390">
    <property type="term" value="F:mycophenolic acid acyl-glucuronide esterase activity"/>
    <property type="evidence" value="ECO:0007669"/>
    <property type="project" value="UniProtKB-EC"/>
</dbReference>
<evidence type="ECO:0000256" key="7">
    <source>
        <dbReference type="ARBA" id="ARBA00039314"/>
    </source>
</evidence>
<evidence type="ECO:0000313" key="18">
    <source>
        <dbReference type="Proteomes" id="UP000320475"/>
    </source>
</evidence>
<keyword evidence="3" id="KW-0378">Hydrolase</keyword>
<comment type="catalytic activity">
    <reaction evidence="12">
        <text>S-hexadecanoyl-L-cysteinyl-[protein] + H2O = L-cysteinyl-[protein] + hexadecanoate + H(+)</text>
        <dbReference type="Rhea" id="RHEA:19233"/>
        <dbReference type="Rhea" id="RHEA-COMP:10131"/>
        <dbReference type="Rhea" id="RHEA-COMP:11032"/>
        <dbReference type="ChEBI" id="CHEBI:7896"/>
        <dbReference type="ChEBI" id="CHEBI:15377"/>
        <dbReference type="ChEBI" id="CHEBI:15378"/>
        <dbReference type="ChEBI" id="CHEBI:29950"/>
        <dbReference type="ChEBI" id="CHEBI:74151"/>
        <dbReference type="EC" id="3.1.2.22"/>
    </reaction>
    <physiologicalReaction direction="left-to-right" evidence="12">
        <dbReference type="Rhea" id="RHEA:19234"/>
    </physiologicalReaction>
</comment>
<dbReference type="GO" id="GO:0005739">
    <property type="term" value="C:mitochondrion"/>
    <property type="evidence" value="ECO:0007669"/>
    <property type="project" value="UniProtKB-SubCell"/>
</dbReference>
<feature type="domain" description="AB hydrolase-1" evidence="14">
    <location>
        <begin position="40"/>
        <end position="222"/>
    </location>
</feature>
<protein>
    <recommendedName>
        <fullName evidence="7">Palmitoyl-protein thioesterase ABHD10, mitochondrial</fullName>
        <ecNumber evidence="6">3.1.1.93</ecNumber>
        <ecNumber evidence="2">3.1.2.22</ecNumber>
    </recommendedName>
    <alternativeName>
        <fullName evidence="9">Acyl-protein thioesterase ABHD10</fullName>
    </alternativeName>
    <alternativeName>
        <fullName evidence="10">Alpha/beta hydrolase domain-containing protein 10</fullName>
    </alternativeName>
    <alternativeName>
        <fullName evidence="8">Mycophenolic acid acyl-glucuronide esterase, mitochondrial</fullName>
    </alternativeName>
</protein>
<dbReference type="GO" id="GO:0004553">
    <property type="term" value="F:hydrolase activity, hydrolyzing O-glycosyl compounds"/>
    <property type="evidence" value="ECO:0007669"/>
    <property type="project" value="TreeGrafter"/>
</dbReference>
<keyword evidence="5" id="KW-0496">Mitochondrion</keyword>
<proteinExistence type="predicted"/>
<dbReference type="STRING" id="286115.A0A507DGG6"/>
<evidence type="ECO:0000256" key="8">
    <source>
        <dbReference type="ARBA" id="ARBA00041520"/>
    </source>
</evidence>
<comment type="caution">
    <text evidence="16">The sequence shown here is derived from an EMBL/GenBank/DDBJ whole genome shotgun (WGS) entry which is preliminary data.</text>
</comment>
<evidence type="ECO:0000256" key="9">
    <source>
        <dbReference type="ARBA" id="ARBA00042645"/>
    </source>
</evidence>
<evidence type="ECO:0000256" key="2">
    <source>
        <dbReference type="ARBA" id="ARBA00012423"/>
    </source>
</evidence>
<gene>
    <name evidence="16" type="ORF">SeLEV6574_g00956</name>
    <name evidence="15" type="ORF">SeMB42_g04500</name>
</gene>
<dbReference type="AlphaFoldDB" id="A0A507DGG6"/>
<evidence type="ECO:0000256" key="12">
    <source>
        <dbReference type="ARBA" id="ARBA00047409"/>
    </source>
</evidence>
<evidence type="ECO:0000256" key="4">
    <source>
        <dbReference type="ARBA" id="ARBA00022946"/>
    </source>
</evidence>
<evidence type="ECO:0000259" key="14">
    <source>
        <dbReference type="Pfam" id="PF12697"/>
    </source>
</evidence>
<comment type="function">
    <text evidence="11">Acts as an acyl-protein thioesterase that hydrolyzes fatty acids from acylated residues in proteins. Regulates the mitochondrial S-depalmitoylation of the nucleophilic active site residue of peroxiredoxin-5/PRDX5, a key antioxidant protein, therefore modulating mitochondrial antioxidant ability. Also catalyzes the deglucuronidation of mycophenolic acid acyl-glucuronide, an active metabolite of the immunosuppressant drug mycophenolate.</text>
</comment>
<dbReference type="PANTHER" id="PTHR16138:SF7">
    <property type="entry name" value="PALMITOYL-PROTEIN THIOESTERASE ABHD10, MITOCHONDRIAL"/>
    <property type="match status" value="1"/>
</dbReference>
<evidence type="ECO:0000256" key="10">
    <source>
        <dbReference type="ARBA" id="ARBA00042704"/>
    </source>
</evidence>
<dbReference type="Pfam" id="PF12697">
    <property type="entry name" value="Abhydrolase_6"/>
    <property type="match status" value="1"/>
</dbReference>
<dbReference type="InterPro" id="IPR052382">
    <property type="entry name" value="ABHD10_acyl-thioesterase"/>
</dbReference>
<accession>A0A507DGG6</accession>
<dbReference type="Proteomes" id="UP000320475">
    <property type="component" value="Unassembled WGS sequence"/>
</dbReference>
<organism evidence="16 18">
    <name type="scientific">Synchytrium endobioticum</name>
    <dbReference type="NCBI Taxonomy" id="286115"/>
    <lineage>
        <taxon>Eukaryota</taxon>
        <taxon>Fungi</taxon>
        <taxon>Fungi incertae sedis</taxon>
        <taxon>Chytridiomycota</taxon>
        <taxon>Chytridiomycota incertae sedis</taxon>
        <taxon>Chytridiomycetes</taxon>
        <taxon>Synchytriales</taxon>
        <taxon>Synchytriaceae</taxon>
        <taxon>Synchytrium</taxon>
    </lineage>
</organism>
<dbReference type="Proteomes" id="UP000317494">
    <property type="component" value="Unassembled WGS sequence"/>
</dbReference>
<evidence type="ECO:0000256" key="11">
    <source>
        <dbReference type="ARBA" id="ARBA00046047"/>
    </source>
</evidence>
<evidence type="ECO:0000256" key="6">
    <source>
        <dbReference type="ARBA" id="ARBA00039132"/>
    </source>
</evidence>
<dbReference type="InterPro" id="IPR029058">
    <property type="entry name" value="AB_hydrolase_fold"/>
</dbReference>
<dbReference type="Gene3D" id="3.40.50.1820">
    <property type="entry name" value="alpha/beta hydrolase"/>
    <property type="match status" value="1"/>
</dbReference>
<evidence type="ECO:0000313" key="17">
    <source>
        <dbReference type="Proteomes" id="UP000317494"/>
    </source>
</evidence>
<comment type="catalytic activity">
    <reaction evidence="13">
        <text>mycophenolic acid O-acyl-beta-D-glucuronide + H2O = mycophenolate + D-glucuronate + H(+)</text>
        <dbReference type="Rhea" id="RHEA:34179"/>
        <dbReference type="ChEBI" id="CHEBI:15377"/>
        <dbReference type="ChEBI" id="CHEBI:15378"/>
        <dbReference type="ChEBI" id="CHEBI:58720"/>
        <dbReference type="ChEBI" id="CHEBI:62932"/>
        <dbReference type="ChEBI" id="CHEBI:66982"/>
        <dbReference type="EC" id="3.1.1.93"/>
    </reaction>
    <physiologicalReaction direction="left-to-right" evidence="13">
        <dbReference type="Rhea" id="RHEA:34180"/>
    </physiologicalReaction>
</comment>
<keyword evidence="17" id="KW-1185">Reference proteome</keyword>
<evidence type="ECO:0000256" key="13">
    <source>
        <dbReference type="ARBA" id="ARBA00047972"/>
    </source>
</evidence>
<dbReference type="PANTHER" id="PTHR16138">
    <property type="entry name" value="MYCOPHENOLIC ACID ACYL-GLUCURONIDE ESTERASE, MITOCHONDRIAL"/>
    <property type="match status" value="1"/>
</dbReference>
<evidence type="ECO:0000256" key="5">
    <source>
        <dbReference type="ARBA" id="ARBA00023128"/>
    </source>
</evidence>
<dbReference type="InterPro" id="IPR000073">
    <property type="entry name" value="AB_hydrolase_1"/>
</dbReference>
<dbReference type="EMBL" id="QEAN01000184">
    <property type="protein sequence ID" value="TPX43956.1"/>
    <property type="molecule type" value="Genomic_DNA"/>
</dbReference>
<dbReference type="SUPFAM" id="SSF53474">
    <property type="entry name" value="alpha/beta-Hydrolases"/>
    <property type="match status" value="1"/>
</dbReference>
<sequence length="266" mass="28917">MAAPQRQGLSPLLRLATVGSDLLSYYHKPATSTHTHLPCILFVSGYNSTIQTGVKSNYLAALCLEHGLGYLAYDHFGHGNSSGTLADGTVSRWRDDLLRLLDSPLCRGRPQLLVGSSLGCWIGLLAAKLRPSQIVGIVGIAGAPNFTKGIRERISPELIENARNSDGIVWLPSQYEPKGFPFSLRLLDDGAQNLITEKWPVGAPVYLIHGMKDEAVPYQTSVDVANMVEASDVKVLLVKDGEHTMSRKEDLEQLGKVVLEMVAKVS</sequence>
<name>A0A507DGG6_9FUNG</name>
<keyword evidence="4" id="KW-0809">Transit peptide</keyword>
<evidence type="ECO:0000256" key="1">
    <source>
        <dbReference type="ARBA" id="ARBA00004173"/>
    </source>
</evidence>
<reference evidence="17 18" key="1">
    <citation type="journal article" date="2019" name="Sci. Rep.">
        <title>Comparative genomics of chytrid fungi reveal insights into the obligate biotrophic and pathogenic lifestyle of Synchytrium endobioticum.</title>
        <authorList>
            <person name="van de Vossenberg B.T.L.H."/>
            <person name="Warris S."/>
            <person name="Nguyen H.D.T."/>
            <person name="van Gent-Pelzer M.P.E."/>
            <person name="Joly D.L."/>
            <person name="van de Geest H.C."/>
            <person name="Bonants P.J.M."/>
            <person name="Smith D.S."/>
            <person name="Levesque C.A."/>
            <person name="van der Lee T.A.J."/>
        </authorList>
    </citation>
    <scope>NUCLEOTIDE SEQUENCE [LARGE SCALE GENOMIC DNA]</scope>
    <source>
        <strain evidence="16 18">LEV6574</strain>
        <strain evidence="15 17">MB42</strain>
    </source>
</reference>
<evidence type="ECO:0000313" key="15">
    <source>
        <dbReference type="EMBL" id="TPX43956.1"/>
    </source>
</evidence>
<dbReference type="EC" id="3.1.1.93" evidence="6"/>
<dbReference type="VEuPathDB" id="FungiDB:SeMB42_g04500"/>